<proteinExistence type="predicted"/>
<feature type="region of interest" description="Disordered" evidence="1">
    <location>
        <begin position="1"/>
        <end position="36"/>
    </location>
</feature>
<reference evidence="3" key="1">
    <citation type="submission" date="2017-03" db="EMBL/GenBank/DDBJ databases">
        <title>Phytopthora megakarya and P. palmivora, two closely related causual agents of cacao black pod achieved similar genome size and gene model numbers by different mechanisms.</title>
        <authorList>
            <person name="Ali S."/>
            <person name="Shao J."/>
            <person name="Larry D.J."/>
            <person name="Kronmiller B."/>
            <person name="Shen D."/>
            <person name="Strem M.D."/>
            <person name="Melnick R.L."/>
            <person name="Guiltinan M.J."/>
            <person name="Tyler B.M."/>
            <person name="Meinhardt L.W."/>
            <person name="Bailey B.A."/>
        </authorList>
    </citation>
    <scope>NUCLEOTIDE SEQUENCE [LARGE SCALE GENOMIC DNA]</scope>
    <source>
        <strain evidence="3">zdho120</strain>
    </source>
</reference>
<comment type="caution">
    <text evidence="2">The sequence shown here is derived from an EMBL/GenBank/DDBJ whole genome shotgun (WGS) entry which is preliminary data.</text>
</comment>
<accession>A0A225VX82</accession>
<gene>
    <name evidence="2" type="ORF">PHMEG_00017257</name>
</gene>
<feature type="compositionally biased region" description="Polar residues" evidence="1">
    <location>
        <begin position="11"/>
        <end position="31"/>
    </location>
</feature>
<dbReference type="Proteomes" id="UP000198211">
    <property type="component" value="Unassembled WGS sequence"/>
</dbReference>
<evidence type="ECO:0000256" key="1">
    <source>
        <dbReference type="SAM" id="MobiDB-lite"/>
    </source>
</evidence>
<organism evidence="2 3">
    <name type="scientific">Phytophthora megakarya</name>
    <dbReference type="NCBI Taxonomy" id="4795"/>
    <lineage>
        <taxon>Eukaryota</taxon>
        <taxon>Sar</taxon>
        <taxon>Stramenopiles</taxon>
        <taxon>Oomycota</taxon>
        <taxon>Peronosporomycetes</taxon>
        <taxon>Peronosporales</taxon>
        <taxon>Peronosporaceae</taxon>
        <taxon>Phytophthora</taxon>
    </lineage>
</organism>
<keyword evidence="3" id="KW-1185">Reference proteome</keyword>
<evidence type="ECO:0000313" key="2">
    <source>
        <dbReference type="EMBL" id="OWZ09965.1"/>
    </source>
</evidence>
<name>A0A225VX82_9STRA</name>
<dbReference type="EMBL" id="NBNE01002606">
    <property type="protein sequence ID" value="OWZ09965.1"/>
    <property type="molecule type" value="Genomic_DNA"/>
</dbReference>
<protein>
    <submittedName>
        <fullName evidence="2">Uncharacterized protein</fullName>
    </submittedName>
</protein>
<evidence type="ECO:0000313" key="3">
    <source>
        <dbReference type="Proteomes" id="UP000198211"/>
    </source>
</evidence>
<dbReference type="AlphaFoldDB" id="A0A225VX82"/>
<sequence length="110" mass="12355">MHFRRDIQELEPQSSMTGINMTNFGRSNALQPASPPSSLRDIVDAFETLLLFGQGFYNNTVCDFIKAGAEFMARMSVLSQPEVVTCNMLVHWIVVKINSKLGKFRSEIIA</sequence>